<reference evidence="2" key="3">
    <citation type="submission" date="2025-09" db="UniProtKB">
        <authorList>
            <consortium name="Ensembl"/>
        </authorList>
    </citation>
    <scope>IDENTIFICATION</scope>
    <source>
        <strain evidence="2">breed Abyssinian</strain>
    </source>
</reference>
<dbReference type="Ensembl" id="ENSFCTT00005026138.1">
    <property type="protein sequence ID" value="ENSFCTP00005016966.1"/>
    <property type="gene ID" value="ENSFCTG00005009383.1"/>
</dbReference>
<sequence>MLEGAPSTRGLTLADSVPSLHRGLPADFLNCSCAIDNVLTCFSLCKRFALQAAFLALLYRKRKKAGFIIAHFKLLYLYLLGMVRLWTGQSEPQVCC</sequence>
<evidence type="ECO:0000256" key="1">
    <source>
        <dbReference type="SAM" id="Phobius"/>
    </source>
</evidence>
<feature type="transmembrane region" description="Helical" evidence="1">
    <location>
        <begin position="65"/>
        <end position="86"/>
    </location>
</feature>
<proteinExistence type="predicted"/>
<dbReference type="Proteomes" id="UP000823872">
    <property type="component" value="Chromosome D4"/>
</dbReference>
<keyword evidence="1" id="KW-0812">Transmembrane</keyword>
<dbReference type="GeneTree" id="ENSGT00900000143673"/>
<protein>
    <submittedName>
        <fullName evidence="2">Uncharacterized protein</fullName>
    </submittedName>
</protein>
<keyword evidence="1" id="KW-1133">Transmembrane helix</keyword>
<keyword evidence="3" id="KW-1185">Reference proteome</keyword>
<name>A0ABI7X4I7_FELCA</name>
<evidence type="ECO:0000313" key="3">
    <source>
        <dbReference type="Proteomes" id="UP000823872"/>
    </source>
</evidence>
<reference evidence="2" key="2">
    <citation type="submission" date="2025-08" db="UniProtKB">
        <authorList>
            <consortium name="Ensembl"/>
        </authorList>
    </citation>
    <scope>IDENTIFICATION</scope>
    <source>
        <strain evidence="2">breed Abyssinian</strain>
    </source>
</reference>
<evidence type="ECO:0000313" key="2">
    <source>
        <dbReference type="Ensembl" id="ENSFCTP00005016966.1"/>
    </source>
</evidence>
<accession>A0ABI7X4I7</accession>
<reference evidence="2 3" key="1">
    <citation type="submission" date="2021-02" db="EMBL/GenBank/DDBJ databases">
        <title>Safari Cat Assemblies.</title>
        <authorList>
            <person name="Bredemeyer K.R."/>
            <person name="Murphy W.J."/>
        </authorList>
    </citation>
    <scope>NUCLEOTIDE SEQUENCE [LARGE SCALE GENOMIC DNA]</scope>
</reference>
<keyword evidence="1" id="KW-0472">Membrane</keyword>
<organism evidence="2 3">
    <name type="scientific">Felis catus</name>
    <name type="common">Cat</name>
    <name type="synonym">Felis silvestris catus</name>
    <dbReference type="NCBI Taxonomy" id="9685"/>
    <lineage>
        <taxon>Eukaryota</taxon>
        <taxon>Metazoa</taxon>
        <taxon>Chordata</taxon>
        <taxon>Craniata</taxon>
        <taxon>Vertebrata</taxon>
        <taxon>Euteleostomi</taxon>
        <taxon>Mammalia</taxon>
        <taxon>Eutheria</taxon>
        <taxon>Laurasiatheria</taxon>
        <taxon>Carnivora</taxon>
        <taxon>Feliformia</taxon>
        <taxon>Felidae</taxon>
        <taxon>Felinae</taxon>
        <taxon>Felis</taxon>
    </lineage>
</organism>